<dbReference type="EMBL" id="PETM01000028">
    <property type="protein sequence ID" value="PIV62739.1"/>
    <property type="molecule type" value="Genomic_DNA"/>
</dbReference>
<dbReference type="PROSITE" id="PS01302">
    <property type="entry name" value="UPF0758"/>
    <property type="match status" value="1"/>
</dbReference>
<protein>
    <recommendedName>
        <fullName evidence="7">MPN domain-containing protein</fullName>
    </recommendedName>
</protein>
<proteinExistence type="inferred from homology"/>
<dbReference type="InterPro" id="IPR020891">
    <property type="entry name" value="UPF0758_CS"/>
</dbReference>
<keyword evidence="1" id="KW-0645">Protease</keyword>
<gene>
    <name evidence="8" type="ORF">COS12_01260</name>
</gene>
<keyword evidence="5" id="KW-0482">Metalloprotease</keyword>
<comment type="similarity">
    <text evidence="6">Belongs to the UPF0758 family.</text>
</comment>
<dbReference type="PANTHER" id="PTHR30471:SF3">
    <property type="entry name" value="UPF0758 PROTEIN YEES-RELATED"/>
    <property type="match status" value="1"/>
</dbReference>
<accession>A0A2M7E4U0</accession>
<sequence length="224" mass="25518">MTMKIREMEKIERPREKLRRYGMQKLSNAELLALILGNGRKGENVLQLSKKVLKQFKNVSLLNASISQLNNINGIGWIKSARLLAGFELFRRINFEPKTGPVDSPSIIWQQFKYLGRQKKEHFIAIYLDARNVILDQELVSIGSLDMSVVHPREVFEPAIRRLAASVILLHNHPSGEATASEADLIITKKLVESGKILGIEVLDHVIITEEKYFSFKEEKLINS</sequence>
<reference evidence="9" key="1">
    <citation type="submission" date="2017-09" db="EMBL/GenBank/DDBJ databases">
        <title>Depth-based differentiation of microbial function through sediment-hosted aquifers and enrichment of novel symbionts in the deep terrestrial subsurface.</title>
        <authorList>
            <person name="Probst A.J."/>
            <person name="Ladd B."/>
            <person name="Jarett J.K."/>
            <person name="Geller-Mcgrath D.E."/>
            <person name="Sieber C.M.K."/>
            <person name="Emerson J.B."/>
            <person name="Anantharaman K."/>
            <person name="Thomas B.C."/>
            <person name="Malmstrom R."/>
            <person name="Stieglmeier M."/>
            <person name="Klingl A."/>
            <person name="Woyke T."/>
            <person name="Ryan C.M."/>
            <person name="Banfield J.F."/>
        </authorList>
    </citation>
    <scope>NUCLEOTIDE SEQUENCE [LARGE SCALE GENOMIC DNA]</scope>
</reference>
<dbReference type="NCBIfam" id="TIGR00608">
    <property type="entry name" value="radc"/>
    <property type="match status" value="1"/>
</dbReference>
<dbReference type="Pfam" id="PF20582">
    <property type="entry name" value="UPF0758_N"/>
    <property type="match status" value="1"/>
</dbReference>
<dbReference type="Gene3D" id="3.40.140.10">
    <property type="entry name" value="Cytidine Deaminase, domain 2"/>
    <property type="match status" value="1"/>
</dbReference>
<evidence type="ECO:0000256" key="5">
    <source>
        <dbReference type="ARBA" id="ARBA00023049"/>
    </source>
</evidence>
<evidence type="ECO:0000256" key="6">
    <source>
        <dbReference type="RuleBase" id="RU003797"/>
    </source>
</evidence>
<dbReference type="GO" id="GO:0046872">
    <property type="term" value="F:metal ion binding"/>
    <property type="evidence" value="ECO:0007669"/>
    <property type="project" value="UniProtKB-KW"/>
</dbReference>
<dbReference type="InterPro" id="IPR046778">
    <property type="entry name" value="UPF0758_N"/>
</dbReference>
<keyword evidence="2" id="KW-0479">Metal-binding</keyword>
<organism evidence="8 9">
    <name type="scientific">Candidatus Roizmanbacteria bacterium CG01_land_8_20_14_3_00_33_9</name>
    <dbReference type="NCBI Taxonomy" id="1974843"/>
    <lineage>
        <taxon>Bacteria</taxon>
        <taxon>Candidatus Roizmaniibacteriota</taxon>
    </lineage>
</organism>
<evidence type="ECO:0000256" key="1">
    <source>
        <dbReference type="ARBA" id="ARBA00022670"/>
    </source>
</evidence>
<dbReference type="Pfam" id="PF04002">
    <property type="entry name" value="RadC"/>
    <property type="match status" value="1"/>
</dbReference>
<keyword evidence="4" id="KW-0862">Zinc</keyword>
<dbReference type="GO" id="GO:0008237">
    <property type="term" value="F:metallopeptidase activity"/>
    <property type="evidence" value="ECO:0007669"/>
    <property type="project" value="UniProtKB-KW"/>
</dbReference>
<dbReference type="PANTHER" id="PTHR30471">
    <property type="entry name" value="DNA REPAIR PROTEIN RADC"/>
    <property type="match status" value="1"/>
</dbReference>
<evidence type="ECO:0000256" key="3">
    <source>
        <dbReference type="ARBA" id="ARBA00022801"/>
    </source>
</evidence>
<evidence type="ECO:0000256" key="2">
    <source>
        <dbReference type="ARBA" id="ARBA00022723"/>
    </source>
</evidence>
<dbReference type="InterPro" id="IPR037518">
    <property type="entry name" value="MPN"/>
</dbReference>
<dbReference type="GO" id="GO:0006508">
    <property type="term" value="P:proteolysis"/>
    <property type="evidence" value="ECO:0007669"/>
    <property type="project" value="UniProtKB-KW"/>
</dbReference>
<dbReference type="InterPro" id="IPR001405">
    <property type="entry name" value="UPF0758"/>
</dbReference>
<evidence type="ECO:0000259" key="7">
    <source>
        <dbReference type="PROSITE" id="PS50249"/>
    </source>
</evidence>
<name>A0A2M7E4U0_9BACT</name>
<feature type="domain" description="MPN" evidence="7">
    <location>
        <begin position="97"/>
        <end position="222"/>
    </location>
</feature>
<evidence type="ECO:0000256" key="4">
    <source>
        <dbReference type="ARBA" id="ARBA00022833"/>
    </source>
</evidence>
<dbReference type="CDD" id="cd08071">
    <property type="entry name" value="MPN_DUF2466"/>
    <property type="match status" value="1"/>
</dbReference>
<dbReference type="PROSITE" id="PS50249">
    <property type="entry name" value="MPN"/>
    <property type="match status" value="1"/>
</dbReference>
<comment type="caution">
    <text evidence="8">The sequence shown here is derived from an EMBL/GenBank/DDBJ whole genome shotgun (WGS) entry which is preliminary data.</text>
</comment>
<evidence type="ECO:0000313" key="8">
    <source>
        <dbReference type="EMBL" id="PIV62739.1"/>
    </source>
</evidence>
<dbReference type="Proteomes" id="UP000230116">
    <property type="component" value="Unassembled WGS sequence"/>
</dbReference>
<keyword evidence="3" id="KW-0378">Hydrolase</keyword>
<dbReference type="AlphaFoldDB" id="A0A2M7E4U0"/>
<evidence type="ECO:0000313" key="9">
    <source>
        <dbReference type="Proteomes" id="UP000230116"/>
    </source>
</evidence>
<dbReference type="InterPro" id="IPR025657">
    <property type="entry name" value="RadC_JAB"/>
</dbReference>
<dbReference type="NCBIfam" id="NF000642">
    <property type="entry name" value="PRK00024.1"/>
    <property type="match status" value="1"/>
</dbReference>